<dbReference type="EMBL" id="VUJU01005499">
    <property type="protein sequence ID" value="KAF0751030.1"/>
    <property type="molecule type" value="Genomic_DNA"/>
</dbReference>
<keyword evidence="3" id="KW-1185">Reference proteome</keyword>
<feature type="domain" description="PiggyBac transposable element-derived protein" evidence="1">
    <location>
        <begin position="14"/>
        <end position="102"/>
    </location>
</feature>
<accession>A0A6G0Y8Q5</accession>
<evidence type="ECO:0000313" key="2">
    <source>
        <dbReference type="EMBL" id="KAF0751030.1"/>
    </source>
</evidence>
<dbReference type="Proteomes" id="UP000478052">
    <property type="component" value="Unassembled WGS sequence"/>
</dbReference>
<dbReference type="OrthoDB" id="6602042at2759"/>
<organism evidence="2 3">
    <name type="scientific">Aphis craccivora</name>
    <name type="common">Cowpea aphid</name>
    <dbReference type="NCBI Taxonomy" id="307492"/>
    <lineage>
        <taxon>Eukaryota</taxon>
        <taxon>Metazoa</taxon>
        <taxon>Ecdysozoa</taxon>
        <taxon>Arthropoda</taxon>
        <taxon>Hexapoda</taxon>
        <taxon>Insecta</taxon>
        <taxon>Pterygota</taxon>
        <taxon>Neoptera</taxon>
        <taxon>Paraneoptera</taxon>
        <taxon>Hemiptera</taxon>
        <taxon>Sternorrhyncha</taxon>
        <taxon>Aphidomorpha</taxon>
        <taxon>Aphidoidea</taxon>
        <taxon>Aphididae</taxon>
        <taxon>Aphidini</taxon>
        <taxon>Aphis</taxon>
        <taxon>Aphis</taxon>
    </lineage>
</organism>
<dbReference type="Pfam" id="PF13843">
    <property type="entry name" value="DDE_Tnp_1_7"/>
    <property type="match status" value="1"/>
</dbReference>
<sequence length="124" mass="14520">MEKADDENSNSGKKNVCIDESMKSSYISSVYHQKRHRYGVKIFKLCCHDFFTLQHKKHAGKEAFIKQLVSTKVILKLSEPYIDEGRCYFVDNWYTSMDLSEKKALLQNKIRHMKNNNLKTSCCC</sequence>
<proteinExistence type="predicted"/>
<name>A0A6G0Y8Q5_APHCR</name>
<dbReference type="AlphaFoldDB" id="A0A6G0Y8Q5"/>
<reference evidence="2 3" key="1">
    <citation type="submission" date="2019-08" db="EMBL/GenBank/DDBJ databases">
        <title>Whole genome of Aphis craccivora.</title>
        <authorList>
            <person name="Voronova N.V."/>
            <person name="Shulinski R.S."/>
            <person name="Bandarenka Y.V."/>
            <person name="Zhorov D.G."/>
            <person name="Warner D."/>
        </authorList>
    </citation>
    <scope>NUCLEOTIDE SEQUENCE [LARGE SCALE GENOMIC DNA]</scope>
    <source>
        <strain evidence="2">180601</strain>
        <tissue evidence="2">Whole Body</tissue>
    </source>
</reference>
<dbReference type="InterPro" id="IPR029526">
    <property type="entry name" value="PGBD"/>
</dbReference>
<protein>
    <submittedName>
        <fullName evidence="2">PiggyBac transposable element-derived protein 4-like</fullName>
    </submittedName>
</protein>
<evidence type="ECO:0000313" key="3">
    <source>
        <dbReference type="Proteomes" id="UP000478052"/>
    </source>
</evidence>
<evidence type="ECO:0000259" key="1">
    <source>
        <dbReference type="Pfam" id="PF13843"/>
    </source>
</evidence>
<comment type="caution">
    <text evidence="2">The sequence shown here is derived from an EMBL/GenBank/DDBJ whole genome shotgun (WGS) entry which is preliminary data.</text>
</comment>
<gene>
    <name evidence="2" type="ORF">FWK35_00017605</name>
</gene>